<reference evidence="4" key="3">
    <citation type="submission" date="2014-06" db="EMBL/GenBank/DDBJ databases">
        <authorList>
            <person name="Ju J."/>
            <person name="Zhang J."/>
        </authorList>
    </citation>
    <scope>NUCLEOTIDE SEQUENCE</scope>
    <source>
        <strain evidence="4">SscI8</strain>
    </source>
</reference>
<dbReference type="EC" id="2.7.7.48" evidence="1"/>
<feature type="compositionally biased region" description="Basic and acidic residues" evidence="2">
    <location>
        <begin position="66"/>
        <end position="76"/>
    </location>
</feature>
<evidence type="ECO:0000259" key="3">
    <source>
        <dbReference type="Pfam" id="PF05183"/>
    </source>
</evidence>
<protein>
    <recommendedName>
        <fullName evidence="1">RNA-dependent RNA polymerase</fullName>
        <ecNumber evidence="1">2.7.7.48</ecNumber>
    </recommendedName>
</protein>
<comment type="similarity">
    <text evidence="1">Belongs to the RdRP family.</text>
</comment>
<dbReference type="GO" id="GO:0031380">
    <property type="term" value="C:nuclear RNA-directed RNA polymerase complex"/>
    <property type="evidence" value="ECO:0007669"/>
    <property type="project" value="TreeGrafter"/>
</dbReference>
<dbReference type="Proteomes" id="UP000242770">
    <property type="component" value="Unassembled WGS sequence"/>
</dbReference>
<comment type="catalytic activity">
    <reaction evidence="1">
        <text>RNA(n) + a ribonucleoside 5'-triphosphate = RNA(n+1) + diphosphate</text>
        <dbReference type="Rhea" id="RHEA:21248"/>
        <dbReference type="Rhea" id="RHEA-COMP:14527"/>
        <dbReference type="Rhea" id="RHEA-COMP:17342"/>
        <dbReference type="ChEBI" id="CHEBI:33019"/>
        <dbReference type="ChEBI" id="CHEBI:61557"/>
        <dbReference type="ChEBI" id="CHEBI:140395"/>
        <dbReference type="EC" id="2.7.7.48"/>
    </reaction>
</comment>
<keyword evidence="1 4" id="KW-0696">RNA-directed RNA polymerase</keyword>
<keyword evidence="1" id="KW-0548">Nucleotidyltransferase</keyword>
<feature type="compositionally biased region" description="Polar residues" evidence="2">
    <location>
        <begin position="1115"/>
        <end position="1124"/>
    </location>
</feature>
<dbReference type="GO" id="GO:0003968">
    <property type="term" value="F:RNA-directed RNA polymerase activity"/>
    <property type="evidence" value="ECO:0007669"/>
    <property type="project" value="UniProtKB-KW"/>
</dbReference>
<dbReference type="STRING" id="49012.A0A0F7S712"/>
<dbReference type="OrthoDB" id="10055769at2759"/>
<feature type="compositionally biased region" description="Basic residues" evidence="2">
    <location>
        <begin position="1125"/>
        <end position="1134"/>
    </location>
</feature>
<gene>
    <name evidence="5" type="primary">SSCI22620.1</name>
    <name evidence="4" type="ORF">SPSC_01334</name>
</gene>
<feature type="compositionally biased region" description="Basic and acidic residues" evidence="2">
    <location>
        <begin position="667"/>
        <end position="683"/>
    </location>
</feature>
<dbReference type="EMBL" id="LK056657">
    <property type="protein sequence ID" value="CDU22704.1"/>
    <property type="molecule type" value="Genomic_DNA"/>
</dbReference>
<dbReference type="EMBL" id="CCFA01001180">
    <property type="protein sequence ID" value="CDW97044.1"/>
    <property type="molecule type" value="Genomic_DNA"/>
</dbReference>
<feature type="compositionally biased region" description="Low complexity" evidence="2">
    <location>
        <begin position="98"/>
        <end position="107"/>
    </location>
</feature>
<feature type="region of interest" description="Disordered" evidence="2">
    <location>
        <begin position="667"/>
        <end position="698"/>
    </location>
</feature>
<dbReference type="InterPro" id="IPR057596">
    <property type="entry name" value="RDRP_core"/>
</dbReference>
<evidence type="ECO:0000256" key="1">
    <source>
        <dbReference type="RuleBase" id="RU363098"/>
    </source>
</evidence>
<proteinExistence type="inferred from homology"/>
<keyword evidence="1" id="KW-0694">RNA-binding</keyword>
<accession>A0A0F7S712</accession>
<name>A0A0F7S712_9BASI</name>
<keyword evidence="1" id="KW-0808">Transferase</keyword>
<keyword evidence="6" id="KW-1185">Reference proteome</keyword>
<dbReference type="GO" id="GO:0030422">
    <property type="term" value="P:siRNA processing"/>
    <property type="evidence" value="ECO:0007669"/>
    <property type="project" value="TreeGrafter"/>
</dbReference>
<feature type="compositionally biased region" description="Basic and acidic residues" evidence="2">
    <location>
        <begin position="154"/>
        <end position="165"/>
    </location>
</feature>
<feature type="region of interest" description="Disordered" evidence="2">
    <location>
        <begin position="34"/>
        <end position="123"/>
    </location>
</feature>
<feature type="compositionally biased region" description="Acidic residues" evidence="2">
    <location>
        <begin position="83"/>
        <end position="95"/>
    </location>
</feature>
<evidence type="ECO:0000256" key="2">
    <source>
        <dbReference type="SAM" id="MobiDB-lite"/>
    </source>
</evidence>
<evidence type="ECO:0000313" key="5">
    <source>
        <dbReference type="EMBL" id="CDW97044.1"/>
    </source>
</evidence>
<evidence type="ECO:0000313" key="6">
    <source>
        <dbReference type="Proteomes" id="UP000242770"/>
    </source>
</evidence>
<feature type="compositionally biased region" description="Polar residues" evidence="2">
    <location>
        <begin position="1095"/>
        <end position="1106"/>
    </location>
</feature>
<dbReference type="Pfam" id="PF05183">
    <property type="entry name" value="RdRP"/>
    <property type="match status" value="1"/>
</dbReference>
<dbReference type="PANTHER" id="PTHR23079">
    <property type="entry name" value="RNA-DEPENDENT RNA POLYMERASE"/>
    <property type="match status" value="1"/>
</dbReference>
<dbReference type="InterPro" id="IPR007855">
    <property type="entry name" value="RDRP"/>
</dbReference>
<feature type="region of interest" description="Disordered" evidence="2">
    <location>
        <begin position="152"/>
        <end position="192"/>
    </location>
</feature>
<organism evidence="5 6">
    <name type="scientific">Sporisorium scitamineum</name>
    <dbReference type="NCBI Taxonomy" id="49012"/>
    <lineage>
        <taxon>Eukaryota</taxon>
        <taxon>Fungi</taxon>
        <taxon>Dikarya</taxon>
        <taxon>Basidiomycota</taxon>
        <taxon>Ustilaginomycotina</taxon>
        <taxon>Ustilaginomycetes</taxon>
        <taxon>Ustilaginales</taxon>
        <taxon>Ustilaginaceae</taxon>
        <taxon>Sporisorium</taxon>
    </lineage>
</organism>
<feature type="domain" description="RDRP core" evidence="3">
    <location>
        <begin position="348"/>
        <end position="997"/>
    </location>
</feature>
<feature type="compositionally biased region" description="Polar residues" evidence="2">
    <location>
        <begin position="169"/>
        <end position="192"/>
    </location>
</feature>
<dbReference type="GO" id="GO:0003723">
    <property type="term" value="F:RNA binding"/>
    <property type="evidence" value="ECO:0007669"/>
    <property type="project" value="UniProtKB-KW"/>
</dbReference>
<sequence length="1311" mass="147234">MAHDLRTKRPRERELFHGLVNKSTGRTLYKRAAVGPTLPKPQNTIRAMPLPSDQDPRSSMLGALFHADDNPGRTEAIDLTMSDSDDESDSFEDATDTPGSSVAGSVSPPSPSQYTRKPKQGPSWSLYRQEFAKDGTSERIFLPIPDAARRRTKLKTEEQEPDKQAQPKPESSQQAPASKCTTITNKTPPSQRQYLSPFNVVNSHMRVKIVQKQKDGRLAVPWGVQYYLASLASLDCISMDELSVTAGINALRSDSNVASICALLDPANQHLLWESKADSTIMSRCATDRERQVYDELDRETRIRAESSLNGVIGPPGKEMRSFGGRVLFEGCFDHVKLDSKDGPHRQFTIKLFPPKLGSSCRFSRRFGSESILRIKMDPGIVKDARRLAVYPKTRDIQREILQMFSRTIQIIGRKYHPFFCKDETVFYLWIGSASNCPDQPEFDCIWDLIDHHAPFAENARSPWGKFVQRVQLGMSTSVPASVIDKMMYVPDVFGDADPETGKRQEMTDGASCVSLAVVRDVAQHLGYDSIPSAFQGRVAGAKGVWYVDPAAERMLPNEKPVRWIQIRDSQKKISYSESKPLDPSQLVVDLLGPSRTFAPSTLSRQIILVLQSNGVPISTFADMQRAELQAIADEVSNWQGPSDTVRMRLAAVVEWLCKVESMKTKRSTESAEHRAQGMDSKKGGSNANGNQGLGDDDREFFYGQNGRHLWNGMPLSKHERAYEMLLSGFHPEKCAYLADLLVEIAALAMSRVIKKFAIPVSRSAEAMVIPDPTGTLEEGEIQFRFSGDTILDPDTRLQLMHVPEGEVLVTRHPCLLPTDIRKVRAVVRPELSVYRDVAVFSTKGRRPLASLLSGGDYDGDLIRVFWEPKLVEAFQNADVRFADCPFDIDDVFIRSEKRVGEFVAEHKDKHKDERDRELIKELVAGAFDPAVRGLYGAMHLYAAWQFGTRSAEAVELAHKFCQCMDSHKTGMTLRAQVRIQDSKLYMGDLPDWAYDDVDDFDTKDWFGMENYNKVATARKNASLPDSVLCALWKEGRTEMGLLKARLQKQTEKLRGVEDTDLSGVWREADSLKRISKEVKETVRTHVKVTEESYARTNARTRQTIEASVRDRRNGTATTTATSKNGKRGSHSVPLRRVRSEVAKWGPLDRREPKGGETGITAAVDDLDRKDLSERLEGTIEVPAVLGSASEVATRFCQWPKAFAKEHIAKMDKLEVERLARLRASYTYSITYHHKPRFAFEMAWRWMMSLKAEALGQEHAQGSGSLQVPTSTLDLLSLRTKIIKRNFEMSQGRGVEIQATQSRGRRLNETS</sequence>
<reference evidence="6" key="2">
    <citation type="submission" date="2014-06" db="EMBL/GenBank/DDBJ databases">
        <authorList>
            <person name="Berkman P.J."/>
        </authorList>
    </citation>
    <scope>NUCLEOTIDE SEQUENCE [LARGE SCALE GENOMIC DNA]</scope>
</reference>
<feature type="region of interest" description="Disordered" evidence="2">
    <location>
        <begin position="1095"/>
        <end position="1134"/>
    </location>
</feature>
<reference evidence="5" key="1">
    <citation type="submission" date="2014-06" db="EMBL/GenBank/DDBJ databases">
        <authorList>
            <person name="Berkman J.Paul."/>
        </authorList>
    </citation>
    <scope>NUCLEOTIDE SEQUENCE [LARGE SCALE GENOMIC DNA]</scope>
</reference>
<evidence type="ECO:0000313" key="4">
    <source>
        <dbReference type="EMBL" id="CDU22704.1"/>
    </source>
</evidence>
<dbReference type="PANTHER" id="PTHR23079:SF14">
    <property type="entry name" value="RNA-DEPENDENT RNA POLYMERASE"/>
    <property type="match status" value="1"/>
</dbReference>